<dbReference type="RefSeq" id="WP_189960270.1">
    <property type="nucleotide sequence ID" value="NZ_BMUA01000001.1"/>
</dbReference>
<evidence type="ECO:0000313" key="3">
    <source>
        <dbReference type="Proteomes" id="UP001050808"/>
    </source>
</evidence>
<dbReference type="Proteomes" id="UP001050808">
    <property type="component" value="Unassembled WGS sequence"/>
</dbReference>
<organism evidence="2 3">
    <name type="scientific">Streptomyces violascens</name>
    <dbReference type="NCBI Taxonomy" id="67381"/>
    <lineage>
        <taxon>Bacteria</taxon>
        <taxon>Bacillati</taxon>
        <taxon>Actinomycetota</taxon>
        <taxon>Actinomycetes</taxon>
        <taxon>Kitasatosporales</taxon>
        <taxon>Streptomycetaceae</taxon>
        <taxon>Streptomyces</taxon>
    </lineage>
</organism>
<sequence length="186" mass="20369">MLLTLTGGAGAGKTTLAAALVETAPHTPVRVLHGDDYYFHTPDRGVWAPDEAGTPRLDVGDPRSMDAERLGRDADAALATAAYVIVDGMFAHHIAPGTPHARFDVFVDLPADLRLARKIRRKCLSEGFPLDVLLRNYVEHRRDAHTRHVEPVRHVCDLVVDATLDPHTVARDVWSAITNRADTQSS</sequence>
<dbReference type="SUPFAM" id="SSF52540">
    <property type="entry name" value="P-loop containing nucleoside triphosphate hydrolases"/>
    <property type="match status" value="1"/>
</dbReference>
<feature type="domain" description="Phosphoribulokinase/uridine kinase" evidence="1">
    <location>
        <begin position="77"/>
        <end position="162"/>
    </location>
</feature>
<dbReference type="Gene3D" id="3.40.50.300">
    <property type="entry name" value="P-loop containing nucleotide triphosphate hydrolases"/>
    <property type="match status" value="2"/>
</dbReference>
<dbReference type="InterPro" id="IPR006083">
    <property type="entry name" value="PRK/URK"/>
</dbReference>
<accession>A0ABQ3QG78</accession>
<proteinExistence type="predicted"/>
<protein>
    <recommendedName>
        <fullName evidence="1">Phosphoribulokinase/uridine kinase domain-containing protein</fullName>
    </recommendedName>
</protein>
<dbReference type="Pfam" id="PF00485">
    <property type="entry name" value="PRK"/>
    <property type="match status" value="1"/>
</dbReference>
<comment type="caution">
    <text evidence="2">The sequence shown here is derived from an EMBL/GenBank/DDBJ whole genome shotgun (WGS) entry which is preliminary data.</text>
</comment>
<name>A0ABQ3QG78_9ACTN</name>
<dbReference type="InterPro" id="IPR027417">
    <property type="entry name" value="P-loop_NTPase"/>
</dbReference>
<keyword evidence="3" id="KW-1185">Reference proteome</keyword>
<evidence type="ECO:0000313" key="2">
    <source>
        <dbReference type="EMBL" id="GHI36281.1"/>
    </source>
</evidence>
<reference evidence="2" key="1">
    <citation type="submission" date="2024-05" db="EMBL/GenBank/DDBJ databases">
        <title>Whole genome shotgun sequence of Streptomyces violascens NBRC 12920.</title>
        <authorList>
            <person name="Komaki H."/>
            <person name="Tamura T."/>
        </authorList>
    </citation>
    <scope>NUCLEOTIDE SEQUENCE</scope>
    <source>
        <strain evidence="2">NBRC 12920</strain>
    </source>
</reference>
<evidence type="ECO:0000259" key="1">
    <source>
        <dbReference type="Pfam" id="PF00485"/>
    </source>
</evidence>
<gene>
    <name evidence="2" type="ORF">Sviol_06890</name>
</gene>
<dbReference type="EMBL" id="BNDY01000002">
    <property type="protein sequence ID" value="GHI36281.1"/>
    <property type="molecule type" value="Genomic_DNA"/>
</dbReference>